<dbReference type="VEuPathDB" id="FungiDB:RhiirFUN_009063"/>
<dbReference type="AlphaFoldDB" id="U9TJU9"/>
<protein>
    <submittedName>
        <fullName evidence="1">Uncharacterized protein</fullName>
    </submittedName>
</protein>
<dbReference type="EMBL" id="KI289168">
    <property type="protein sequence ID" value="ESA08464.1"/>
    <property type="molecule type" value="Genomic_DNA"/>
</dbReference>
<accession>U9TJU9</accession>
<evidence type="ECO:0000313" key="1">
    <source>
        <dbReference type="EMBL" id="ESA08464.1"/>
    </source>
</evidence>
<dbReference type="HOGENOM" id="CLU_2278930_0_0_1"/>
<gene>
    <name evidence="1" type="ORF">GLOINDRAFT_98277</name>
</gene>
<sequence>MYQMKKYRKREKPFDIKVGETKTSDEWSSVEDRFPEDEDYLVQLALKLFSVTPHAGCSWLRTGLVKSWLDIHLLSCKCEKELPHYSVEKSAEEIYQIFVTLI</sequence>
<reference evidence="1" key="1">
    <citation type="submission" date="2013-07" db="EMBL/GenBank/DDBJ databases">
        <title>The genome of an arbuscular mycorrhizal fungus provides insights into the evolution of the oldest plant symbiosis.</title>
        <authorList>
            <consortium name="DOE Joint Genome Institute"/>
            <person name="Tisserant E."/>
            <person name="Malbreil M."/>
            <person name="Kuo A."/>
            <person name="Kohler A."/>
            <person name="Symeonidi A."/>
            <person name="Balestrini R."/>
            <person name="Charron P."/>
            <person name="Duensing N."/>
            <person name="Frei-dit-Frey N."/>
            <person name="Gianinazzi-Pearson V."/>
            <person name="Gilbert B."/>
            <person name="Handa Y."/>
            <person name="Hijri M."/>
            <person name="Kaul R."/>
            <person name="Kawaguchi M."/>
            <person name="Krajinski F."/>
            <person name="Lammers P."/>
            <person name="Lapierre D."/>
            <person name="Masclaux F.G."/>
            <person name="Murat C."/>
            <person name="Morin E."/>
            <person name="Ndikumana S."/>
            <person name="Pagni M."/>
            <person name="Petitpierre D."/>
            <person name="Requena N."/>
            <person name="Rosikiewicz P."/>
            <person name="Riley R."/>
            <person name="Saito K."/>
            <person name="San Clemente H."/>
            <person name="Shapiro H."/>
            <person name="van Tuinen D."/>
            <person name="Becard G."/>
            <person name="Bonfante P."/>
            <person name="Paszkowski U."/>
            <person name="Shachar-Hill Y."/>
            <person name="Young J.P."/>
            <person name="Sanders I.R."/>
            <person name="Henrissat B."/>
            <person name="Rensing S.A."/>
            <person name="Grigoriev I.V."/>
            <person name="Corradi N."/>
            <person name="Roux C."/>
            <person name="Martin F."/>
        </authorList>
    </citation>
    <scope>NUCLEOTIDE SEQUENCE</scope>
    <source>
        <strain evidence="1">DAOM 197198</strain>
    </source>
</reference>
<organism evidence="1">
    <name type="scientific">Rhizophagus irregularis (strain DAOM 181602 / DAOM 197198 / MUCL 43194)</name>
    <name type="common">Arbuscular mycorrhizal fungus</name>
    <name type="synonym">Glomus intraradices</name>
    <dbReference type="NCBI Taxonomy" id="747089"/>
    <lineage>
        <taxon>Eukaryota</taxon>
        <taxon>Fungi</taxon>
        <taxon>Fungi incertae sedis</taxon>
        <taxon>Mucoromycota</taxon>
        <taxon>Glomeromycotina</taxon>
        <taxon>Glomeromycetes</taxon>
        <taxon>Glomerales</taxon>
        <taxon>Glomeraceae</taxon>
        <taxon>Rhizophagus</taxon>
    </lineage>
</organism>
<name>U9TJU9_RHIID</name>
<proteinExistence type="predicted"/>